<dbReference type="PROSITE" id="PS00813">
    <property type="entry name" value="IF4E"/>
    <property type="match status" value="1"/>
</dbReference>
<dbReference type="OrthoDB" id="2537208at2759"/>
<dbReference type="InterPro" id="IPR001040">
    <property type="entry name" value="TIF_eIF_4E"/>
</dbReference>
<evidence type="ECO:0000313" key="3">
    <source>
        <dbReference type="EMBL" id="SCV70414.1"/>
    </source>
</evidence>
<dbReference type="GO" id="GO:0016281">
    <property type="term" value="C:eukaryotic translation initiation factor 4F complex"/>
    <property type="evidence" value="ECO:0007669"/>
    <property type="project" value="TreeGrafter"/>
</dbReference>
<keyword evidence="4" id="KW-1185">Reference proteome</keyword>
<keyword evidence="1" id="KW-0648">Protein biosynthesis</keyword>
<dbReference type="InterPro" id="IPR019770">
    <property type="entry name" value="TIF_eIF_4E_CS"/>
</dbReference>
<dbReference type="Proteomes" id="UP000198372">
    <property type="component" value="Unassembled WGS sequence"/>
</dbReference>
<dbReference type="GO" id="GO:0000340">
    <property type="term" value="F:RNA 7-methylguanosine cap binding"/>
    <property type="evidence" value="ECO:0007669"/>
    <property type="project" value="TreeGrafter"/>
</dbReference>
<evidence type="ECO:0000256" key="1">
    <source>
        <dbReference type="RuleBase" id="RU004374"/>
    </source>
</evidence>
<sequence>MSRFSQPASTTRRRELSFSSLGSSQQPSSTPSQASSARTPGAWGTASSTSFASNPASSTTINSTSATAETTRKSSGPSLSLGTAAQSTYADSSDDTSIHPLKYTWDVWFSHRSGGTTAGKNTRKDAAAAAAAASAAASAAVAAEAAATTPVKPGKEKESREEWEGGVVRLGGFSSVSVGMENWELQYCITLCSYTYAPLATQIESLHPFLAHLTCPSALPASVASTTHLFDATSENHLPPQSNVISDLNIFRSPIAPAWEDAANTGGGRWVLRLRKGIADRVWEEVVYALVGERIGGDDERIDSKVNGVVLSVRKDEDILSLWCAPTSREQRDLIREALRAALEPLLTLTSLANLQFDYKPHPVAGYATVPTRNGVAAFDGENGTASPNGNSHRHRSVRDHYHHHSRGADHHERRANGHHSRREDGTTERRERTTPGGASSAAPGEGRERRNLGFSSYTNRGPGSVELRGEGGETPTRSFGSATGGFGSRPRRASLGKDGAPAPTNSRWT</sequence>
<dbReference type="PANTHER" id="PTHR11960:SF18">
    <property type="entry name" value="EUKARYOTIC TRANSLATION INITIATION FACTOR 4E HOMOLOGOUS PROTEIN, ISOFORM B"/>
    <property type="match status" value="1"/>
</dbReference>
<feature type="compositionally biased region" description="Basic residues" evidence="2">
    <location>
        <begin position="392"/>
        <end position="406"/>
    </location>
</feature>
<feature type="region of interest" description="Disordered" evidence="2">
    <location>
        <begin position="1"/>
        <end position="83"/>
    </location>
</feature>
<accession>A0A238FEW1</accession>
<dbReference type="EMBL" id="FMSP01000005">
    <property type="protein sequence ID" value="SCV70414.1"/>
    <property type="molecule type" value="Genomic_DNA"/>
</dbReference>
<dbReference type="PANTHER" id="PTHR11960">
    <property type="entry name" value="EUKARYOTIC TRANSLATION INITIATION FACTOR 4E RELATED"/>
    <property type="match status" value="1"/>
</dbReference>
<evidence type="ECO:0000313" key="4">
    <source>
        <dbReference type="Proteomes" id="UP000198372"/>
    </source>
</evidence>
<feature type="region of interest" description="Disordered" evidence="2">
    <location>
        <begin position="378"/>
        <end position="510"/>
    </location>
</feature>
<comment type="similarity">
    <text evidence="1">Belongs to the eukaryotic initiation factor 4E family.</text>
</comment>
<feature type="compositionally biased region" description="Low complexity" evidence="2">
    <location>
        <begin position="17"/>
        <end position="37"/>
    </location>
</feature>
<proteinExistence type="inferred from homology"/>
<dbReference type="GO" id="GO:0003743">
    <property type="term" value="F:translation initiation factor activity"/>
    <property type="evidence" value="ECO:0007669"/>
    <property type="project" value="UniProtKB-KW"/>
</dbReference>
<dbReference type="InterPro" id="IPR023398">
    <property type="entry name" value="TIF_eIF4e-like"/>
</dbReference>
<dbReference type="Pfam" id="PF01652">
    <property type="entry name" value="IF4E"/>
    <property type="match status" value="1"/>
</dbReference>
<keyword evidence="1" id="KW-0694">RNA-binding</keyword>
<dbReference type="SUPFAM" id="SSF55418">
    <property type="entry name" value="eIF4e-like"/>
    <property type="match status" value="1"/>
</dbReference>
<organism evidence="3 4">
    <name type="scientific">Microbotryum intermedium</name>
    <dbReference type="NCBI Taxonomy" id="269621"/>
    <lineage>
        <taxon>Eukaryota</taxon>
        <taxon>Fungi</taxon>
        <taxon>Dikarya</taxon>
        <taxon>Basidiomycota</taxon>
        <taxon>Pucciniomycotina</taxon>
        <taxon>Microbotryomycetes</taxon>
        <taxon>Microbotryales</taxon>
        <taxon>Microbotryaceae</taxon>
        <taxon>Microbotryum</taxon>
    </lineage>
</organism>
<name>A0A238FEW1_9BASI</name>
<feature type="compositionally biased region" description="Low complexity" evidence="2">
    <location>
        <begin position="45"/>
        <end position="69"/>
    </location>
</feature>
<reference evidence="4" key="1">
    <citation type="submission" date="2016-09" db="EMBL/GenBank/DDBJ databases">
        <authorList>
            <person name="Jeantristanb JTB J.-T."/>
            <person name="Ricardo R."/>
        </authorList>
    </citation>
    <scope>NUCLEOTIDE SEQUENCE [LARGE SCALE GENOMIC DNA]</scope>
</reference>
<protein>
    <submittedName>
        <fullName evidence="3">BQ2448_1808 protein</fullName>
    </submittedName>
</protein>
<evidence type="ECO:0000256" key="2">
    <source>
        <dbReference type="SAM" id="MobiDB-lite"/>
    </source>
</evidence>
<gene>
    <name evidence="3" type="ORF">BQ2448_1808</name>
</gene>
<feature type="compositionally biased region" description="Polar residues" evidence="2">
    <location>
        <begin position="73"/>
        <end position="83"/>
    </location>
</feature>
<feature type="compositionally biased region" description="Low complexity" evidence="2">
    <location>
        <begin position="435"/>
        <end position="445"/>
    </location>
</feature>
<feature type="compositionally biased region" description="Basic and acidic residues" evidence="2">
    <location>
        <begin position="407"/>
        <end position="434"/>
    </location>
</feature>
<dbReference type="AlphaFoldDB" id="A0A238FEW1"/>
<dbReference type="STRING" id="269621.A0A238FEW1"/>
<keyword evidence="1" id="KW-0396">Initiation factor</keyword>
<dbReference type="Gene3D" id="3.30.760.10">
    <property type="entry name" value="RNA Cap, Translation Initiation Factor Eif4e"/>
    <property type="match status" value="1"/>
</dbReference>
<feature type="compositionally biased region" description="Polar residues" evidence="2">
    <location>
        <begin position="1"/>
        <end position="10"/>
    </location>
</feature>